<evidence type="ECO:0000256" key="9">
    <source>
        <dbReference type="SAM" id="MobiDB-lite"/>
    </source>
</evidence>
<keyword evidence="2 11" id="KW-0328">Glycosyltransferase</keyword>
<dbReference type="InterPro" id="IPR049829">
    <property type="entry name" value="MptA/B-like"/>
</dbReference>
<evidence type="ECO:0000256" key="2">
    <source>
        <dbReference type="ARBA" id="ARBA00022676"/>
    </source>
</evidence>
<feature type="transmembrane region" description="Helical" evidence="10">
    <location>
        <begin position="87"/>
        <end position="106"/>
    </location>
</feature>
<comment type="similarity">
    <text evidence="7">Belongs to the MptA/B family.</text>
</comment>
<keyword evidence="6 10" id="KW-0472">Membrane</keyword>
<feature type="transmembrane region" description="Helical" evidence="10">
    <location>
        <begin position="315"/>
        <end position="337"/>
    </location>
</feature>
<dbReference type="GO" id="GO:0016020">
    <property type="term" value="C:membrane"/>
    <property type="evidence" value="ECO:0007669"/>
    <property type="project" value="UniProtKB-SubCell"/>
</dbReference>
<evidence type="ECO:0000256" key="10">
    <source>
        <dbReference type="SAM" id="Phobius"/>
    </source>
</evidence>
<dbReference type="GO" id="GO:0016757">
    <property type="term" value="F:glycosyltransferase activity"/>
    <property type="evidence" value="ECO:0007669"/>
    <property type="project" value="UniProtKB-KW"/>
</dbReference>
<evidence type="ECO:0000256" key="4">
    <source>
        <dbReference type="ARBA" id="ARBA00022692"/>
    </source>
</evidence>
<feature type="transmembrane region" description="Helical" evidence="10">
    <location>
        <begin position="230"/>
        <end position="246"/>
    </location>
</feature>
<feature type="transmembrane region" description="Helical" evidence="10">
    <location>
        <begin position="476"/>
        <end position="493"/>
    </location>
</feature>
<dbReference type="RefSeq" id="WP_110481541.1">
    <property type="nucleotide sequence ID" value="NZ_CP024988.1"/>
</dbReference>
<feature type="transmembrane region" description="Helical" evidence="10">
    <location>
        <begin position="172"/>
        <end position="195"/>
    </location>
</feature>
<evidence type="ECO:0000256" key="6">
    <source>
        <dbReference type="ARBA" id="ARBA00023136"/>
    </source>
</evidence>
<proteinExistence type="inferred from homology"/>
<evidence type="ECO:0000313" key="11">
    <source>
        <dbReference type="EMBL" id="AWT26447.1"/>
    </source>
</evidence>
<keyword evidence="3 11" id="KW-0808">Transferase</keyword>
<keyword evidence="4 10" id="KW-0812">Transmembrane</keyword>
<accession>A0A2Z3YWL3</accession>
<feature type="transmembrane region" description="Helical" evidence="10">
    <location>
        <begin position="54"/>
        <end position="75"/>
    </location>
</feature>
<evidence type="ECO:0000313" key="12">
    <source>
        <dbReference type="Proteomes" id="UP000247696"/>
    </source>
</evidence>
<keyword evidence="5 10" id="KW-1133">Transmembrane helix</keyword>
<dbReference type="EMBL" id="CP024988">
    <property type="protein sequence ID" value="AWT26447.1"/>
    <property type="molecule type" value="Genomic_DNA"/>
</dbReference>
<keyword evidence="12" id="KW-1185">Reference proteome</keyword>
<dbReference type="Proteomes" id="UP000247696">
    <property type="component" value="Chromosome"/>
</dbReference>
<dbReference type="STRING" id="1737425.GCA_900049755_02590"/>
<evidence type="ECO:0000256" key="7">
    <source>
        <dbReference type="ARBA" id="ARBA00043987"/>
    </source>
</evidence>
<feature type="transmembrane region" description="Helical" evidence="10">
    <location>
        <begin position="258"/>
        <end position="281"/>
    </location>
</feature>
<name>A0A2Z3YWL3_9CORY</name>
<dbReference type="KEGG" id="cpre:Csp1_16630"/>
<feature type="transmembrane region" description="Helical" evidence="10">
    <location>
        <begin position="387"/>
        <end position="407"/>
    </location>
</feature>
<dbReference type="NCBIfam" id="TIGR03459">
    <property type="entry name" value="crt_membr"/>
    <property type="match status" value="1"/>
</dbReference>
<dbReference type="InterPro" id="IPR017822">
    <property type="entry name" value="MptA-like"/>
</dbReference>
<organism evidence="11 12">
    <name type="scientific">Corynebacterium provencense</name>
    <dbReference type="NCBI Taxonomy" id="1737425"/>
    <lineage>
        <taxon>Bacteria</taxon>
        <taxon>Bacillati</taxon>
        <taxon>Actinomycetota</taxon>
        <taxon>Actinomycetes</taxon>
        <taxon>Mycobacteriales</taxon>
        <taxon>Corynebacteriaceae</taxon>
        <taxon>Corynebacterium</taxon>
    </lineage>
</organism>
<sequence>MAPGLRDLPRGRAVLLGALGATVMAVTSHAVGATRTRGGLLQEIGLTNLGFGHAAGILVVVMWLGVLAYIASWAVIGGRILRHGERLGRGTLIAWIAPFVFAGPLMSRDVYSYLMQGTLGRDGFDPYEVGASAVPGRIFFEVSPDWRNTTTPYGPLHMWIGETVVRLTGENITAGVVVYKLFSIVCFAGLVWAVSRLAVALGAEPETAVWLGVANPLSVFHMVGGMHNEVTMMLLVCAGLLAAVRLSPVRGVLLGSVLLGAGISLKATAAVALPFLVWIFVARAAGPLGEDPACRRSMRQVLADIRHATGRRAGALVGGGVLSVGVATATVAVVTVASGQSWGWISEISGNTKVVNPLAVPSLIASVLVRPVGMIDDNIFFNDIIGVVRPVSLVVMVILLVVSWAVWRRTVREAFVGATAAYAATCLFNAVVLPWYYAAPLALVGVWIRDRRGVLALAWLTMVLSMTFDGSGNNRLYNVVWLVMVGLVMWWITRTCLAGDVQETGDGGRAGTAAATTTVPDATGDRTDDSDPSGDGHGLGTAHDLTGEVTVQGVDRTPRQ</sequence>
<comment type="subcellular location">
    <subcellularLocation>
        <location evidence="1">Membrane</location>
        <topology evidence="1">Multi-pass membrane protein</topology>
    </subcellularLocation>
</comment>
<dbReference type="OrthoDB" id="5242303at2"/>
<gene>
    <name evidence="11" type="primary">mptA</name>
    <name evidence="11" type="ORF">Csp1_16630</name>
</gene>
<feature type="region of interest" description="Disordered" evidence="9">
    <location>
        <begin position="506"/>
        <end position="560"/>
    </location>
</feature>
<reference evidence="12" key="1">
    <citation type="submission" date="2017-11" db="EMBL/GenBank/DDBJ databases">
        <title>Otitis media/interna in a cat caused by the recently described species Corynebacterium provencense.</title>
        <authorList>
            <person name="Kittl S."/>
            <person name="Brodard I."/>
            <person name="Rychener L."/>
            <person name="Jores J."/>
            <person name="Roosje P."/>
            <person name="Gobeli Brawand S."/>
        </authorList>
    </citation>
    <scope>NUCLEOTIDE SEQUENCE [LARGE SCALE GENOMIC DNA]</scope>
    <source>
        <strain evidence="12">17KM38</strain>
    </source>
</reference>
<evidence type="ECO:0000256" key="3">
    <source>
        <dbReference type="ARBA" id="ARBA00022679"/>
    </source>
</evidence>
<feature type="transmembrane region" description="Helical" evidence="10">
    <location>
        <begin position="414"/>
        <end position="437"/>
    </location>
</feature>
<dbReference type="AlphaFoldDB" id="A0A2Z3YWL3"/>
<evidence type="ECO:0000256" key="1">
    <source>
        <dbReference type="ARBA" id="ARBA00004141"/>
    </source>
</evidence>
<evidence type="ECO:0000256" key="8">
    <source>
        <dbReference type="NCBIfam" id="TIGR03459"/>
    </source>
</evidence>
<dbReference type="NCBIfam" id="NF038066">
    <property type="entry name" value="MptB"/>
    <property type="match status" value="1"/>
</dbReference>
<dbReference type="Pfam" id="PF26314">
    <property type="entry name" value="MptA_B_family"/>
    <property type="match status" value="1"/>
</dbReference>
<evidence type="ECO:0000256" key="5">
    <source>
        <dbReference type="ARBA" id="ARBA00022989"/>
    </source>
</evidence>
<feature type="compositionally biased region" description="Low complexity" evidence="9">
    <location>
        <begin position="511"/>
        <end position="522"/>
    </location>
</feature>
<protein>
    <recommendedName>
        <fullName evidence="8">Alpha-(1-&gt;6)-mannopyranosyltransferase A</fullName>
    </recommendedName>
</protein>